<organism evidence="3 4">
    <name type="scientific">Alcaligenes endophyticus</name>
    <dbReference type="NCBI Taxonomy" id="1929088"/>
    <lineage>
        <taxon>Bacteria</taxon>
        <taxon>Pseudomonadati</taxon>
        <taxon>Pseudomonadota</taxon>
        <taxon>Betaproteobacteria</taxon>
        <taxon>Burkholderiales</taxon>
        <taxon>Alcaligenaceae</taxon>
        <taxon>Alcaligenes</taxon>
    </lineage>
</organism>
<dbReference type="RefSeq" id="WP_266122067.1">
    <property type="nucleotide sequence ID" value="NZ_JAJHNU010000001.1"/>
</dbReference>
<dbReference type="CDD" id="cd13623">
    <property type="entry name" value="PBP2_AA_hypothetical"/>
    <property type="match status" value="1"/>
</dbReference>
<dbReference type="Proteomes" id="UP001168613">
    <property type="component" value="Unassembled WGS sequence"/>
</dbReference>
<evidence type="ECO:0000313" key="3">
    <source>
        <dbReference type="EMBL" id="MDN4120629.1"/>
    </source>
</evidence>
<dbReference type="PANTHER" id="PTHR35936:SF17">
    <property type="entry name" value="ARGININE-BINDING EXTRACELLULAR PROTEIN ARTP"/>
    <property type="match status" value="1"/>
</dbReference>
<reference evidence="3" key="1">
    <citation type="submission" date="2021-11" db="EMBL/GenBank/DDBJ databases">
        <title>Draft genome sequence of Alcaligenes endophyticus type strain CCUG 75668T.</title>
        <authorList>
            <person name="Salva-Serra F."/>
            <person name="Duran R.E."/>
            <person name="Seeger M."/>
            <person name="Moore E.R.B."/>
            <person name="Jaen-Luchoro D."/>
        </authorList>
    </citation>
    <scope>NUCLEOTIDE SEQUENCE</scope>
    <source>
        <strain evidence="3">CCUG 75668</strain>
    </source>
</reference>
<sequence>MTMHSSLQQAFAPQGTLRASINVGNPILAGRHPETGEVFGVSVDLAQELARRLALPLELVVWESAGKSVEAVENHLADIGFFAIDPKRGQVINFTAAYVLIEGAYLVKEDSPVHHNSDVDQTEHRITVGKGSAYDLYLSREIQHATLMRAPTSPAVVSHFLEHGHEVAAGVKQQLQADAERYGNLRLLPGRFMVIQQAMGMHKERGATASEYLSTFIEEMKSSGFVAEALARHGIQGASVAPAQV</sequence>
<name>A0ABT8EH66_9BURK</name>
<evidence type="ECO:0000259" key="2">
    <source>
        <dbReference type="SMART" id="SM00062"/>
    </source>
</evidence>
<keyword evidence="4" id="KW-1185">Reference proteome</keyword>
<dbReference type="InterPro" id="IPR001638">
    <property type="entry name" value="Solute-binding_3/MltF_N"/>
</dbReference>
<dbReference type="SMART" id="SM00062">
    <property type="entry name" value="PBPb"/>
    <property type="match status" value="1"/>
</dbReference>
<gene>
    <name evidence="3" type="ORF">LMS43_04930</name>
</gene>
<proteinExistence type="predicted"/>
<keyword evidence="1" id="KW-0732">Signal</keyword>
<protein>
    <submittedName>
        <fullName evidence="3">ABC transporter substrate-binding protein</fullName>
    </submittedName>
</protein>
<dbReference type="Gene3D" id="3.40.190.10">
    <property type="entry name" value="Periplasmic binding protein-like II"/>
    <property type="match status" value="2"/>
</dbReference>
<dbReference type="SUPFAM" id="SSF53850">
    <property type="entry name" value="Periplasmic binding protein-like II"/>
    <property type="match status" value="1"/>
</dbReference>
<comment type="caution">
    <text evidence="3">The sequence shown here is derived from an EMBL/GenBank/DDBJ whole genome shotgun (WGS) entry which is preliminary data.</text>
</comment>
<dbReference type="EMBL" id="JAJHNU010000001">
    <property type="protein sequence ID" value="MDN4120629.1"/>
    <property type="molecule type" value="Genomic_DNA"/>
</dbReference>
<feature type="domain" description="Solute-binding protein family 3/N-terminal" evidence="2">
    <location>
        <begin position="16"/>
        <end position="237"/>
    </location>
</feature>
<accession>A0ABT8EH66</accession>
<dbReference type="PANTHER" id="PTHR35936">
    <property type="entry name" value="MEMBRANE-BOUND LYTIC MUREIN TRANSGLYCOSYLASE F"/>
    <property type="match status" value="1"/>
</dbReference>
<dbReference type="Pfam" id="PF00497">
    <property type="entry name" value="SBP_bac_3"/>
    <property type="match status" value="1"/>
</dbReference>
<evidence type="ECO:0000256" key="1">
    <source>
        <dbReference type="ARBA" id="ARBA00022729"/>
    </source>
</evidence>
<evidence type="ECO:0000313" key="4">
    <source>
        <dbReference type="Proteomes" id="UP001168613"/>
    </source>
</evidence>